<keyword evidence="2" id="KW-0732">Signal</keyword>
<dbReference type="CDD" id="cd02120">
    <property type="entry name" value="PA_subtilisin_like"/>
    <property type="match status" value="1"/>
</dbReference>
<dbReference type="GO" id="GO:0004252">
    <property type="term" value="F:serine-type endopeptidase activity"/>
    <property type="evidence" value="ECO:0007669"/>
    <property type="project" value="InterPro"/>
</dbReference>
<accession>A0A6V7PKN3</accession>
<evidence type="ECO:0000256" key="1">
    <source>
        <dbReference type="ARBA" id="ARBA00011073"/>
    </source>
</evidence>
<name>A0A6V7PKN3_ANACO</name>
<dbReference type="GO" id="GO:0006508">
    <property type="term" value="P:proteolysis"/>
    <property type="evidence" value="ECO:0007669"/>
    <property type="project" value="InterPro"/>
</dbReference>
<feature type="compositionally biased region" description="Basic and acidic residues" evidence="3">
    <location>
        <begin position="247"/>
        <end position="265"/>
    </location>
</feature>
<gene>
    <name evidence="5" type="ORF">CB5_LOCUS14663</name>
</gene>
<dbReference type="Pfam" id="PF17766">
    <property type="entry name" value="fn3_6"/>
    <property type="match status" value="1"/>
</dbReference>
<evidence type="ECO:0000313" key="5">
    <source>
        <dbReference type="EMBL" id="CAD1831452.1"/>
    </source>
</evidence>
<dbReference type="EMBL" id="LR862149">
    <property type="protein sequence ID" value="CAD1831452.1"/>
    <property type="molecule type" value="Genomic_DNA"/>
</dbReference>
<dbReference type="Gene3D" id="3.40.50.200">
    <property type="entry name" value="Peptidase S8/S53 domain"/>
    <property type="match status" value="1"/>
</dbReference>
<comment type="similarity">
    <text evidence="1">Belongs to the peptidase S8 family.</text>
</comment>
<dbReference type="InterPro" id="IPR041469">
    <property type="entry name" value="Subtilisin-like_FN3"/>
</dbReference>
<organism evidence="5">
    <name type="scientific">Ananas comosus var. bracteatus</name>
    <name type="common">red pineapple</name>
    <dbReference type="NCBI Taxonomy" id="296719"/>
    <lineage>
        <taxon>Eukaryota</taxon>
        <taxon>Viridiplantae</taxon>
        <taxon>Streptophyta</taxon>
        <taxon>Embryophyta</taxon>
        <taxon>Tracheophyta</taxon>
        <taxon>Spermatophyta</taxon>
        <taxon>Magnoliopsida</taxon>
        <taxon>Liliopsida</taxon>
        <taxon>Poales</taxon>
        <taxon>Bromeliaceae</taxon>
        <taxon>Bromelioideae</taxon>
        <taxon>Ananas</taxon>
    </lineage>
</organism>
<feature type="region of interest" description="Disordered" evidence="3">
    <location>
        <begin position="242"/>
        <end position="265"/>
    </location>
</feature>
<dbReference type="PANTHER" id="PTHR10795">
    <property type="entry name" value="PROPROTEIN CONVERTASE SUBTILISIN/KEXIN"/>
    <property type="match status" value="1"/>
</dbReference>
<dbReference type="InterPro" id="IPR036852">
    <property type="entry name" value="Peptidase_S8/S53_dom_sf"/>
</dbReference>
<evidence type="ECO:0000256" key="2">
    <source>
        <dbReference type="ARBA" id="ARBA00022729"/>
    </source>
</evidence>
<dbReference type="AlphaFoldDB" id="A0A6V7PKN3"/>
<evidence type="ECO:0000259" key="4">
    <source>
        <dbReference type="Pfam" id="PF17766"/>
    </source>
</evidence>
<dbReference type="InterPro" id="IPR045051">
    <property type="entry name" value="SBT"/>
</dbReference>
<evidence type="ECO:0000256" key="3">
    <source>
        <dbReference type="SAM" id="MobiDB-lite"/>
    </source>
</evidence>
<reference evidence="5" key="1">
    <citation type="submission" date="2020-07" db="EMBL/GenBank/DDBJ databases">
        <authorList>
            <person name="Lin J."/>
        </authorList>
    </citation>
    <scope>NUCLEOTIDE SEQUENCE</scope>
</reference>
<protein>
    <recommendedName>
        <fullName evidence="4">Subtilisin-like protease fibronectin type-III domain-containing protein</fullName>
    </recommendedName>
</protein>
<sequence length="265" mass="28948">MGSNERVEKSNAVAKAGVGVGAVLEYDQDTYGNTLIDDAHNIPTAEISYQDSFTLDSYMNSTRAPVGFISPVRTVYGLKPAPAVATFSSRGPNAATFEILKPDVVAPGVNILAAACPRTRDNAGERMRDLYYTDERAGPLDYSAGLIPPNRAVDPGLIYDNTMEDYYNFLCSYSQLTNLTGYTAKPYMGPDPPIPAENINSPSISAPNLNKTQTMTRTVRNVGPPATYRVRWTPPEAANMTVSPTELKFDRTGEEKTYELRSARK</sequence>
<dbReference type="Gene3D" id="2.60.40.2310">
    <property type="match status" value="1"/>
</dbReference>
<dbReference type="Gene3D" id="3.50.30.30">
    <property type="match status" value="1"/>
</dbReference>
<dbReference type="SUPFAM" id="SSF52743">
    <property type="entry name" value="Subtilisin-like"/>
    <property type="match status" value="1"/>
</dbReference>
<feature type="domain" description="Subtilisin-like protease fibronectin type-III" evidence="4">
    <location>
        <begin position="198"/>
        <end position="261"/>
    </location>
</feature>
<proteinExistence type="inferred from homology"/>